<keyword evidence="1" id="KW-0472">Membrane</keyword>
<evidence type="ECO:0000313" key="2">
    <source>
        <dbReference type="EMBL" id="SHN71523.1"/>
    </source>
</evidence>
<protein>
    <submittedName>
        <fullName evidence="2">Uncharacterized protein</fullName>
    </submittedName>
</protein>
<keyword evidence="3" id="KW-1185">Reference proteome</keyword>
<keyword evidence="1" id="KW-1133">Transmembrane helix</keyword>
<dbReference type="OrthoDB" id="9774580at2"/>
<evidence type="ECO:0000256" key="1">
    <source>
        <dbReference type="SAM" id="Phobius"/>
    </source>
</evidence>
<dbReference type="EMBL" id="FRDI01000015">
    <property type="protein sequence ID" value="SHN71523.1"/>
    <property type="molecule type" value="Genomic_DNA"/>
</dbReference>
<gene>
    <name evidence="2" type="ORF">SAMN02745728_02202</name>
</gene>
<evidence type="ECO:0000313" key="3">
    <source>
        <dbReference type="Proteomes" id="UP000186469"/>
    </source>
</evidence>
<sequence length="81" mass="9826">MIGAFRLADIFSQRRLKKNTNLGVINTAITWKLLDKRFEKKMTLWRNQVVEFRMKAFPAFMMFKILLFSLWYTMMKKGRKT</sequence>
<feature type="transmembrane region" description="Helical" evidence="1">
    <location>
        <begin position="56"/>
        <end position="74"/>
    </location>
</feature>
<proteinExistence type="predicted"/>
<dbReference type="Proteomes" id="UP000186469">
    <property type="component" value="Unassembled WGS sequence"/>
</dbReference>
<reference evidence="2 3" key="1">
    <citation type="submission" date="2016-12" db="EMBL/GenBank/DDBJ databases">
        <authorList>
            <person name="Song W.-J."/>
            <person name="Kurnit D.M."/>
        </authorList>
    </citation>
    <scope>NUCLEOTIDE SEQUENCE [LARGE SCALE GENOMIC DNA]</scope>
    <source>
        <strain evidence="2 3">DSM 11393</strain>
    </source>
</reference>
<dbReference type="AlphaFoldDB" id="A0A1M7TLM8"/>
<dbReference type="RefSeq" id="WP_072697879.1">
    <property type="nucleotide sequence ID" value="NZ_FRDI01000015.1"/>
</dbReference>
<name>A0A1M7TLM8_9BACT</name>
<organism evidence="2 3">
    <name type="scientific">Desulfovibrio litoralis DSM 11393</name>
    <dbReference type="NCBI Taxonomy" id="1121455"/>
    <lineage>
        <taxon>Bacteria</taxon>
        <taxon>Pseudomonadati</taxon>
        <taxon>Thermodesulfobacteriota</taxon>
        <taxon>Desulfovibrionia</taxon>
        <taxon>Desulfovibrionales</taxon>
        <taxon>Desulfovibrionaceae</taxon>
        <taxon>Desulfovibrio</taxon>
    </lineage>
</organism>
<accession>A0A1M7TLM8</accession>
<dbReference type="STRING" id="1121455.SAMN02745728_02202"/>
<keyword evidence="1" id="KW-0812">Transmembrane</keyword>